<sequence length="73" mass="8523">MRTTLNISDDVIKEVESIYPIKNRSKAIEEALKDAIKYKKIARLKSLKGKIEFEIGPEDIEKIRSLDNEEFNR</sequence>
<protein>
    <submittedName>
        <fullName evidence="1">DUF2191 domain-containing protein</fullName>
    </submittedName>
</protein>
<evidence type="ECO:0000313" key="1">
    <source>
        <dbReference type="EMBL" id="AYO31345.1"/>
    </source>
</evidence>
<dbReference type="Proteomes" id="UP000280960">
    <property type="component" value="Chromosome"/>
</dbReference>
<gene>
    <name evidence="1" type="ORF">D2962_12715</name>
</gene>
<accession>A0A3G2R7J1</accession>
<reference evidence="1 2" key="1">
    <citation type="submission" date="2018-10" db="EMBL/GenBank/DDBJ databases">
        <authorList>
            <person name="Zhang X."/>
        </authorList>
    </citation>
    <scope>NUCLEOTIDE SEQUENCE [LARGE SCALE GENOMIC DNA]</scope>
    <source>
        <strain evidence="1 2">SK-G1</strain>
    </source>
</reference>
<keyword evidence="2" id="KW-1185">Reference proteome</keyword>
<evidence type="ECO:0000313" key="2">
    <source>
        <dbReference type="Proteomes" id="UP000280960"/>
    </source>
</evidence>
<proteinExistence type="predicted"/>
<dbReference type="RefSeq" id="WP_120768048.1">
    <property type="nucleotide sequence ID" value="NZ_CP033169.1"/>
</dbReference>
<organism evidence="1 2">
    <name type="scientific">Biomaibacter acetigenes</name>
    <dbReference type="NCBI Taxonomy" id="2316383"/>
    <lineage>
        <taxon>Bacteria</taxon>
        <taxon>Bacillati</taxon>
        <taxon>Bacillota</taxon>
        <taxon>Clostridia</taxon>
        <taxon>Thermosediminibacterales</taxon>
        <taxon>Tepidanaerobacteraceae</taxon>
        <taxon>Biomaibacter</taxon>
    </lineage>
</organism>
<name>A0A3G2R7J1_9FIRM</name>
<dbReference type="AlphaFoldDB" id="A0A3G2R7J1"/>
<dbReference type="EMBL" id="CP033169">
    <property type="protein sequence ID" value="AYO31345.1"/>
    <property type="molecule type" value="Genomic_DNA"/>
</dbReference>
<dbReference type="KEGG" id="bacg:D2962_12715"/>
<dbReference type="Pfam" id="PF09957">
    <property type="entry name" value="VapB_antitoxin"/>
    <property type="match status" value="1"/>
</dbReference>
<dbReference type="InterPro" id="IPR019239">
    <property type="entry name" value="VapB_antitoxin"/>
</dbReference>